<dbReference type="EMBL" id="VFJE01000054">
    <property type="protein sequence ID" value="TPD68501.1"/>
    <property type="molecule type" value="Genomic_DNA"/>
</dbReference>
<dbReference type="AlphaFoldDB" id="A0A501Q961"/>
<dbReference type="InterPro" id="IPR024311">
    <property type="entry name" value="Lipocalin-like"/>
</dbReference>
<gene>
    <name evidence="2" type="ORF">FJA49_10580</name>
</gene>
<organism evidence="2 3">
    <name type="scientific">Flavobacterium microcysteis</name>
    <dbReference type="NCBI Taxonomy" id="2596891"/>
    <lineage>
        <taxon>Bacteria</taxon>
        <taxon>Pseudomonadati</taxon>
        <taxon>Bacteroidota</taxon>
        <taxon>Flavobacteriia</taxon>
        <taxon>Flavobacteriales</taxon>
        <taxon>Flavobacteriaceae</taxon>
        <taxon>Flavobacterium</taxon>
    </lineage>
</organism>
<dbReference type="PROSITE" id="PS51257">
    <property type="entry name" value="PROKAR_LIPOPROTEIN"/>
    <property type="match status" value="1"/>
</dbReference>
<sequence>MTKLKNLFLILPLTVFGLYSCSSDDSTSGSVALEGKWQFTRIGTFTDNQEILTDYQHTPGCTKDYIEILPGGIIKNHEFNNPNCQETISTGTWTRNNNSITVRYPDQPAIPGEILELTSTTLKTKFTQPDITDIEIFIRIP</sequence>
<name>A0A501Q961_9FLAO</name>
<reference evidence="2 3" key="2">
    <citation type="submission" date="2019-06" db="EMBL/GenBank/DDBJ databases">
        <authorList>
            <person name="Seo Y."/>
        </authorList>
    </citation>
    <scope>NUCLEOTIDE SEQUENCE [LARGE SCALE GENOMIC DNA]</scope>
    <source>
        <strain evidence="2 3">MaA-Y11</strain>
    </source>
</reference>
<evidence type="ECO:0000313" key="2">
    <source>
        <dbReference type="EMBL" id="TPD68501.1"/>
    </source>
</evidence>
<dbReference type="OrthoDB" id="1419899at2"/>
<reference evidence="2 3" key="1">
    <citation type="submission" date="2019-06" db="EMBL/GenBank/DDBJ databases">
        <title>Flavobacterium sp. MaA-Y11 from geoumgang.</title>
        <authorList>
            <person name="Jeong S."/>
        </authorList>
    </citation>
    <scope>NUCLEOTIDE SEQUENCE [LARGE SCALE GENOMIC DNA]</scope>
    <source>
        <strain evidence="2 3">MaA-Y11</strain>
    </source>
</reference>
<protein>
    <submittedName>
        <fullName evidence="2">Lipocalin family protein</fullName>
    </submittedName>
</protein>
<comment type="caution">
    <text evidence="2">The sequence shown here is derived from an EMBL/GenBank/DDBJ whole genome shotgun (WGS) entry which is preliminary data.</text>
</comment>
<dbReference type="Proteomes" id="UP000319175">
    <property type="component" value="Unassembled WGS sequence"/>
</dbReference>
<dbReference type="RefSeq" id="WP_140000886.1">
    <property type="nucleotide sequence ID" value="NZ_VFJE01000054.1"/>
</dbReference>
<proteinExistence type="predicted"/>
<dbReference type="Pfam" id="PF13648">
    <property type="entry name" value="Lipocalin_4"/>
    <property type="match status" value="1"/>
</dbReference>
<evidence type="ECO:0000313" key="3">
    <source>
        <dbReference type="Proteomes" id="UP000319175"/>
    </source>
</evidence>
<accession>A0A501Q961</accession>
<keyword evidence="3" id="KW-1185">Reference proteome</keyword>
<evidence type="ECO:0000259" key="1">
    <source>
        <dbReference type="Pfam" id="PF13648"/>
    </source>
</evidence>
<feature type="domain" description="Lipocalin-like" evidence="1">
    <location>
        <begin position="33"/>
        <end position="123"/>
    </location>
</feature>